<dbReference type="OrthoDB" id="2684236at2759"/>
<sequence length="328" mass="36797">MDLRILNDIAAGPPTTGPAQVGGGPPPYLNPAEQVLCVDNVVNPTSLHAHLALLRWFNVLENQDKTLDNIFLIKAELRYMLWLNYLNQRRPAQADMIVPPIAGNVLHSINYRVAGLLVNVSTDQTTDHSQHNIVTGGFQIDLQSEMTWLEHTRNAEPQTWAKIKTEKGADFRCSHCTAVCSADTLSGHRFLNDVTHYQQDNARFLAGGILTPTTGAYEEAKIATEHQLLFSDHATTWQMELNNGLSWQKCQWTEIVRTLRNVVNDLKRNLKYKSFRKATIGRMRGSYMGLVAPFSINLVAAVIRQRDFTKKMCAMNLDTPEGLASSVR</sequence>
<name>A0A433D1I8_9FUNG</name>
<feature type="transmembrane region" description="Helical" evidence="1">
    <location>
        <begin position="285"/>
        <end position="303"/>
    </location>
</feature>
<dbReference type="Proteomes" id="UP000268093">
    <property type="component" value="Unassembled WGS sequence"/>
</dbReference>
<gene>
    <name evidence="2" type="ORF">BC936DRAFT_149111</name>
</gene>
<keyword evidence="1" id="KW-1133">Transmembrane helix</keyword>
<accession>A0A433D1I8</accession>
<evidence type="ECO:0000313" key="3">
    <source>
        <dbReference type="Proteomes" id="UP000268093"/>
    </source>
</evidence>
<evidence type="ECO:0000313" key="2">
    <source>
        <dbReference type="EMBL" id="RUP44700.1"/>
    </source>
</evidence>
<keyword evidence="1" id="KW-0472">Membrane</keyword>
<proteinExistence type="predicted"/>
<dbReference type="AlphaFoldDB" id="A0A433D1I8"/>
<keyword evidence="1" id="KW-0812">Transmembrane</keyword>
<reference evidence="2 3" key="1">
    <citation type="journal article" date="2018" name="New Phytol.">
        <title>Phylogenomics of Endogonaceae and evolution of mycorrhizas within Mucoromycota.</title>
        <authorList>
            <person name="Chang Y."/>
            <person name="Desiro A."/>
            <person name="Na H."/>
            <person name="Sandor L."/>
            <person name="Lipzen A."/>
            <person name="Clum A."/>
            <person name="Barry K."/>
            <person name="Grigoriev I.V."/>
            <person name="Martin F.M."/>
            <person name="Stajich J.E."/>
            <person name="Smith M.E."/>
            <person name="Bonito G."/>
            <person name="Spatafora J.W."/>
        </authorList>
    </citation>
    <scope>NUCLEOTIDE SEQUENCE [LARGE SCALE GENOMIC DNA]</scope>
    <source>
        <strain evidence="2 3">GMNB39</strain>
    </source>
</reference>
<feature type="non-terminal residue" evidence="2">
    <location>
        <position position="328"/>
    </location>
</feature>
<dbReference type="EMBL" id="RBNI01008466">
    <property type="protein sequence ID" value="RUP44700.1"/>
    <property type="molecule type" value="Genomic_DNA"/>
</dbReference>
<organism evidence="2 3">
    <name type="scientific">Jimgerdemannia flammicorona</name>
    <dbReference type="NCBI Taxonomy" id="994334"/>
    <lineage>
        <taxon>Eukaryota</taxon>
        <taxon>Fungi</taxon>
        <taxon>Fungi incertae sedis</taxon>
        <taxon>Mucoromycota</taxon>
        <taxon>Mucoromycotina</taxon>
        <taxon>Endogonomycetes</taxon>
        <taxon>Endogonales</taxon>
        <taxon>Endogonaceae</taxon>
        <taxon>Jimgerdemannia</taxon>
    </lineage>
</organism>
<protein>
    <submittedName>
        <fullName evidence="2">Uncharacterized protein</fullName>
    </submittedName>
</protein>
<keyword evidence="3" id="KW-1185">Reference proteome</keyword>
<comment type="caution">
    <text evidence="2">The sequence shown here is derived from an EMBL/GenBank/DDBJ whole genome shotgun (WGS) entry which is preliminary data.</text>
</comment>
<evidence type="ECO:0000256" key="1">
    <source>
        <dbReference type="SAM" id="Phobius"/>
    </source>
</evidence>